<sequence length="103" mass="11460">MPKIQGRRLGSIINRGVNSVASEHTKISAMLSDTFPGQIPQEGDQITICITTDEKDRATQVYEALQQGGQVKKAMQETYFSPAYGLVTDKFGVTFQIHTKKQR</sequence>
<comment type="caution">
    <text evidence="1">The sequence shown here is derived from an EMBL/GenBank/DDBJ whole genome shotgun (WGS) entry which is preliminary data.</text>
</comment>
<dbReference type="InterPro" id="IPR029068">
    <property type="entry name" value="Glyas_Bleomycin-R_OHBP_Dase"/>
</dbReference>
<proteinExistence type="predicted"/>
<reference evidence="1" key="1">
    <citation type="submission" date="2020-02" db="EMBL/GenBank/DDBJ databases">
        <authorList>
            <person name="Shen X.-R."/>
            <person name="Zhang Y.-X."/>
        </authorList>
    </citation>
    <scope>NUCLEOTIDE SEQUENCE</scope>
    <source>
        <strain evidence="1">SYP-B3998</strain>
    </source>
</reference>
<dbReference type="EMBL" id="JAAIKC010000001">
    <property type="protein sequence ID" value="NEW05731.1"/>
    <property type="molecule type" value="Genomic_DNA"/>
</dbReference>
<gene>
    <name evidence="1" type="ORF">GK047_06815</name>
</gene>
<name>A0A6G3ZVX9_9BACL</name>
<dbReference type="PANTHER" id="PTHR33990:SF1">
    <property type="entry name" value="PROTEIN YJDN"/>
    <property type="match status" value="1"/>
</dbReference>
<dbReference type="Gene3D" id="3.10.180.10">
    <property type="entry name" value="2,3-Dihydroxybiphenyl 1,2-Dioxygenase, domain 1"/>
    <property type="match status" value="1"/>
</dbReference>
<organism evidence="1">
    <name type="scientific">Paenibacillus sp. SYP-B3998</name>
    <dbReference type="NCBI Taxonomy" id="2678564"/>
    <lineage>
        <taxon>Bacteria</taxon>
        <taxon>Bacillati</taxon>
        <taxon>Bacillota</taxon>
        <taxon>Bacilli</taxon>
        <taxon>Bacillales</taxon>
        <taxon>Paenibacillaceae</taxon>
        <taxon>Paenibacillus</taxon>
    </lineage>
</organism>
<dbReference type="PANTHER" id="PTHR33990">
    <property type="entry name" value="PROTEIN YJDN-RELATED"/>
    <property type="match status" value="1"/>
</dbReference>
<accession>A0A6G3ZVX9</accession>
<protein>
    <submittedName>
        <fullName evidence="1">Uncharacterized protein</fullName>
    </submittedName>
</protein>
<evidence type="ECO:0000313" key="1">
    <source>
        <dbReference type="EMBL" id="NEW05731.1"/>
    </source>
</evidence>
<dbReference type="SUPFAM" id="SSF54593">
    <property type="entry name" value="Glyoxalase/Bleomycin resistance protein/Dihydroxybiphenyl dioxygenase"/>
    <property type="match status" value="1"/>
</dbReference>
<dbReference type="AlphaFoldDB" id="A0A6G3ZVX9"/>